<dbReference type="GO" id="GO:0006396">
    <property type="term" value="P:RNA processing"/>
    <property type="evidence" value="ECO:0007669"/>
    <property type="project" value="InterPro"/>
</dbReference>
<dbReference type="InterPro" id="IPR029063">
    <property type="entry name" value="SAM-dependent_MTases_sf"/>
</dbReference>
<feature type="binding site" evidence="4">
    <location>
        <position position="122"/>
    </location>
    <ligand>
        <name>S-adenosyl-L-methionine</name>
        <dbReference type="ChEBI" id="CHEBI:59789"/>
    </ligand>
</feature>
<dbReference type="PANTHER" id="PTHR45904">
    <property type="entry name" value="TRNA (URACIL-5-)-METHYLTRANSFERASE"/>
    <property type="match status" value="1"/>
</dbReference>
<dbReference type="InterPro" id="IPR045850">
    <property type="entry name" value="TRM2_met"/>
</dbReference>
<evidence type="ECO:0000256" key="1">
    <source>
        <dbReference type="ARBA" id="ARBA00022603"/>
    </source>
</evidence>
<dbReference type="InterPro" id="IPR030391">
    <property type="entry name" value="MeTrfase_TrmA_CS"/>
</dbReference>
<proteinExistence type="inferred from homology"/>
<dbReference type="PROSITE" id="PS01231">
    <property type="entry name" value="TRMA_2"/>
    <property type="match status" value="1"/>
</dbReference>
<comment type="similarity">
    <text evidence="4">Belongs to the class I-like SAM-binding methyltransferase superfamily. RNA M5U methyltransferase family.</text>
</comment>
<dbReference type="PANTHER" id="PTHR45904:SF2">
    <property type="entry name" value="TRNA (URACIL-5-)-METHYLTRANSFERASE HOMOLOG A"/>
    <property type="match status" value="1"/>
</dbReference>
<organism evidence="5">
    <name type="scientific">Bicosoecida sp. CB-2014</name>
    <dbReference type="NCBI Taxonomy" id="1486930"/>
    <lineage>
        <taxon>Eukaryota</taxon>
        <taxon>Sar</taxon>
        <taxon>Stramenopiles</taxon>
        <taxon>Bigyra</taxon>
        <taxon>Opalozoa</taxon>
        <taxon>Bicosoecida</taxon>
    </lineage>
</organism>
<feature type="active site" description="Nucleophile" evidence="4">
    <location>
        <position position="203"/>
    </location>
</feature>
<dbReference type="EMBL" id="HBFS01017456">
    <property type="protein sequence ID" value="CAD8918478.1"/>
    <property type="molecule type" value="Transcribed_RNA"/>
</dbReference>
<evidence type="ECO:0000256" key="3">
    <source>
        <dbReference type="ARBA" id="ARBA00022691"/>
    </source>
</evidence>
<evidence type="ECO:0000256" key="4">
    <source>
        <dbReference type="PROSITE-ProRule" id="PRU01024"/>
    </source>
</evidence>
<dbReference type="SUPFAM" id="SSF53335">
    <property type="entry name" value="S-adenosyl-L-methionine-dependent methyltransferases"/>
    <property type="match status" value="1"/>
</dbReference>
<dbReference type="PROSITE" id="PS51687">
    <property type="entry name" value="SAM_MT_RNA_M5U"/>
    <property type="match status" value="1"/>
</dbReference>
<name>A0A7S1G959_9STRA</name>
<dbReference type="GO" id="GO:0008173">
    <property type="term" value="F:RNA methyltransferase activity"/>
    <property type="evidence" value="ECO:0007669"/>
    <property type="project" value="InterPro"/>
</dbReference>
<dbReference type="GO" id="GO:0003723">
    <property type="term" value="F:RNA binding"/>
    <property type="evidence" value="ECO:0007669"/>
    <property type="project" value="TreeGrafter"/>
</dbReference>
<keyword evidence="1 4" id="KW-0489">Methyltransferase</keyword>
<evidence type="ECO:0000313" key="5">
    <source>
        <dbReference type="EMBL" id="CAD8918478.1"/>
    </source>
</evidence>
<protein>
    <recommendedName>
        <fullName evidence="6">Methyltransferase domain-containing protein</fullName>
    </recommendedName>
</protein>
<accession>A0A7S1G959</accession>
<evidence type="ECO:0008006" key="6">
    <source>
        <dbReference type="Google" id="ProtNLM"/>
    </source>
</evidence>
<reference evidence="5" key="1">
    <citation type="submission" date="2021-01" db="EMBL/GenBank/DDBJ databases">
        <authorList>
            <person name="Corre E."/>
            <person name="Pelletier E."/>
            <person name="Niang G."/>
            <person name="Scheremetjew M."/>
            <person name="Finn R."/>
            <person name="Kale V."/>
            <person name="Holt S."/>
            <person name="Cochrane G."/>
            <person name="Meng A."/>
            <person name="Brown T."/>
            <person name="Cohen L."/>
        </authorList>
    </citation>
    <scope>NUCLEOTIDE SEQUENCE</scope>
    <source>
        <strain evidence="5">Ms1</strain>
    </source>
</reference>
<dbReference type="AlphaFoldDB" id="A0A7S1G959"/>
<keyword evidence="3 4" id="KW-0949">S-adenosyl-L-methionine</keyword>
<keyword evidence="2 4" id="KW-0808">Transferase</keyword>
<dbReference type="Gene3D" id="3.40.50.150">
    <property type="entry name" value="Vaccinia Virus protein VP39"/>
    <property type="match status" value="1"/>
</dbReference>
<comment type="caution">
    <text evidence="4">Lacks conserved residue(s) required for the propagation of feature annotation.</text>
</comment>
<dbReference type="Pfam" id="PF05958">
    <property type="entry name" value="tRNA_U5-meth_tr"/>
    <property type="match status" value="1"/>
</dbReference>
<dbReference type="GO" id="GO:0032259">
    <property type="term" value="P:methylation"/>
    <property type="evidence" value="ECO:0007669"/>
    <property type="project" value="UniProtKB-KW"/>
</dbReference>
<sequence>MGADDGADGEDDLVVAGGGVAHNRVTSLLLQVYDGTSVPPPNHPCEVLAGDSHIAEELLGLTFTVSADSFFQVNSGAAELLYSKVREWAAPGPKAALLDVCCGTGTIGLTMATAAARVVGVDMSAPGIEDAKRNAAANGVTNATFLCSKAEDAMKQLVAAGAAGDGEAEFVGVVDPPRGGLHPNVTRALRTCKGLERLVYVSCNPMGSFIADCVKLCAPKEAGSRSVMRGPPFRLVKAVPVDLFPQTAHTELVALFERVGGDE</sequence>
<evidence type="ECO:0000256" key="2">
    <source>
        <dbReference type="ARBA" id="ARBA00022679"/>
    </source>
</evidence>
<feature type="binding site" evidence="4">
    <location>
        <position position="72"/>
    </location>
    <ligand>
        <name>S-adenosyl-L-methionine</name>
        <dbReference type="ChEBI" id="CHEBI:59789"/>
    </ligand>
</feature>
<feature type="binding site" evidence="4">
    <location>
        <position position="175"/>
    </location>
    <ligand>
        <name>S-adenosyl-L-methionine</name>
        <dbReference type="ChEBI" id="CHEBI:59789"/>
    </ligand>
</feature>
<dbReference type="CDD" id="cd02440">
    <property type="entry name" value="AdoMet_MTases"/>
    <property type="match status" value="1"/>
</dbReference>
<gene>
    <name evidence="5" type="ORF">BSP0115_LOCUS11740</name>
</gene>
<dbReference type="InterPro" id="IPR010280">
    <property type="entry name" value="U5_MeTrfase_fam"/>
</dbReference>